<keyword evidence="9" id="KW-1185">Reference proteome</keyword>
<evidence type="ECO:0000256" key="6">
    <source>
        <dbReference type="ARBA" id="ARBA00023136"/>
    </source>
</evidence>
<dbReference type="InterPro" id="IPR003593">
    <property type="entry name" value="AAA+_ATPase"/>
</dbReference>
<dbReference type="Pfam" id="PF00005">
    <property type="entry name" value="ABC_tran"/>
    <property type="match status" value="1"/>
</dbReference>
<name>A0A0Q1AJ98_9CORY</name>
<protein>
    <submittedName>
        <fullName evidence="8">Phosphate-import ATP-binding protein PhnC</fullName>
        <ecNumber evidence="8">3.6.3.27</ecNumber>
    </submittedName>
</protein>
<accession>A0A0Q1AJ98</accession>
<dbReference type="AlphaFoldDB" id="A0A0Q1AJ98"/>
<evidence type="ECO:0000256" key="5">
    <source>
        <dbReference type="ARBA" id="ARBA00022967"/>
    </source>
</evidence>
<dbReference type="Gene3D" id="3.40.50.300">
    <property type="entry name" value="P-loop containing nucleotide triphosphate hydrolases"/>
    <property type="match status" value="1"/>
</dbReference>
<dbReference type="Proteomes" id="UP000050488">
    <property type="component" value="Unassembled WGS sequence"/>
</dbReference>
<keyword evidence="6" id="KW-0472">Membrane</keyword>
<dbReference type="PANTHER" id="PTHR43166:SF6">
    <property type="entry name" value="PHOSPHONATES IMPORT ATP-BINDING PROTEIN PHNC"/>
    <property type="match status" value="1"/>
</dbReference>
<organism evidence="8 9">
    <name type="scientific">Corynebacterium lowii</name>
    <dbReference type="NCBI Taxonomy" id="1544413"/>
    <lineage>
        <taxon>Bacteria</taxon>
        <taxon>Bacillati</taxon>
        <taxon>Actinomycetota</taxon>
        <taxon>Actinomycetes</taxon>
        <taxon>Mycobacteriales</taxon>
        <taxon>Corynebacteriaceae</taxon>
        <taxon>Corynebacterium</taxon>
    </lineage>
</organism>
<keyword evidence="1" id="KW-0813">Transport</keyword>
<evidence type="ECO:0000256" key="4">
    <source>
        <dbReference type="ARBA" id="ARBA00022840"/>
    </source>
</evidence>
<feature type="domain" description="ABC transporter" evidence="7">
    <location>
        <begin position="17"/>
        <end position="247"/>
    </location>
</feature>
<dbReference type="PANTHER" id="PTHR43166">
    <property type="entry name" value="AMINO ACID IMPORT ATP-BINDING PROTEIN"/>
    <property type="match status" value="1"/>
</dbReference>
<keyword evidence="5" id="KW-1278">Translocase</keyword>
<dbReference type="EMBL" id="LKEV01000002">
    <property type="protein sequence ID" value="KQB86877.1"/>
    <property type="molecule type" value="Genomic_DNA"/>
</dbReference>
<dbReference type="InterPro" id="IPR003439">
    <property type="entry name" value="ABC_transporter-like_ATP-bd"/>
</dbReference>
<keyword evidence="8" id="KW-0378">Hydrolase</keyword>
<comment type="caution">
    <text evidence="8">The sequence shown here is derived from an EMBL/GenBank/DDBJ whole genome shotgun (WGS) entry which is preliminary data.</text>
</comment>
<dbReference type="InterPro" id="IPR017871">
    <property type="entry name" value="ABC_transporter-like_CS"/>
</dbReference>
<evidence type="ECO:0000313" key="8">
    <source>
        <dbReference type="EMBL" id="KQB86877.1"/>
    </source>
</evidence>
<evidence type="ECO:0000256" key="2">
    <source>
        <dbReference type="ARBA" id="ARBA00022475"/>
    </source>
</evidence>
<dbReference type="SMART" id="SM00382">
    <property type="entry name" value="AAA"/>
    <property type="match status" value="1"/>
</dbReference>
<sequence length="268" mass="28151">MTPATTSANPQNPERIVRVTHVAKSFGDHHVLHDVSLDAHRGEVIGLLGANGSGKSTILRLIAGLEKNDRGEIAVPGGTGTAVIFQKMHLVGRRSALDNVCAGGLARVPLWRSLSPVPFPGELKKEAVGCLHRVGLGARVHERVGSFSGGQQQRVAVARALCQRPEVILADEPTAALDPTAAHQVMGLLRDIAKASQVACICVIHQPELALAYCDTIVGIKQGRVAFNLPAGETSLELISTLYATETATGIASDAAPATRATLVKEPQ</sequence>
<dbReference type="RefSeq" id="WP_069724570.1">
    <property type="nucleotide sequence ID" value="NZ_JAUSQY010000001.1"/>
</dbReference>
<dbReference type="SUPFAM" id="SSF52540">
    <property type="entry name" value="P-loop containing nucleoside triphosphate hydrolases"/>
    <property type="match status" value="1"/>
</dbReference>
<keyword evidence="2" id="KW-1003">Cell membrane</keyword>
<dbReference type="EC" id="3.6.3.27" evidence="8"/>
<keyword evidence="3" id="KW-0547">Nucleotide-binding</keyword>
<proteinExistence type="predicted"/>
<reference evidence="8 9" key="1">
    <citation type="submission" date="2015-10" db="EMBL/GenBank/DDBJ databases">
        <title>Corynebacteirum lowii and Corynebacterium oculi species nova, derived from human clinical disease and and emended description of Corynebacterium mastiditis.</title>
        <authorList>
            <person name="Bernard K."/>
            <person name="Pacheco A.L."/>
            <person name="Mcdougall C."/>
            <person name="Burtx T."/>
            <person name="Weibe D."/>
            <person name="Tyler S."/>
            <person name="Olson A.B."/>
            <person name="Cnockaert M."/>
            <person name="Eguchi H."/>
            <person name="Kuwahara T."/>
            <person name="Nakayama-Imaohji H."/>
            <person name="Boudewijins M."/>
            <person name="Van Hoecke F."/>
            <person name="Bernier A.-M."/>
            <person name="Vandamme P."/>
        </authorList>
    </citation>
    <scope>NUCLEOTIDE SEQUENCE [LARGE SCALE GENOMIC DNA]</scope>
    <source>
        <strain evidence="8 9">NML 130206</strain>
    </source>
</reference>
<dbReference type="InterPro" id="IPR050086">
    <property type="entry name" value="MetN_ABC_transporter-like"/>
</dbReference>
<evidence type="ECO:0000313" key="9">
    <source>
        <dbReference type="Proteomes" id="UP000050488"/>
    </source>
</evidence>
<dbReference type="GO" id="GO:0005524">
    <property type="term" value="F:ATP binding"/>
    <property type="evidence" value="ECO:0007669"/>
    <property type="project" value="UniProtKB-KW"/>
</dbReference>
<dbReference type="OrthoDB" id="3190580at2"/>
<dbReference type="InterPro" id="IPR027417">
    <property type="entry name" value="P-loop_NTPase"/>
</dbReference>
<evidence type="ECO:0000256" key="1">
    <source>
        <dbReference type="ARBA" id="ARBA00022448"/>
    </source>
</evidence>
<evidence type="ECO:0000259" key="7">
    <source>
        <dbReference type="PROSITE" id="PS50893"/>
    </source>
</evidence>
<dbReference type="GO" id="GO:0016887">
    <property type="term" value="F:ATP hydrolysis activity"/>
    <property type="evidence" value="ECO:0007669"/>
    <property type="project" value="InterPro"/>
</dbReference>
<dbReference type="PROSITE" id="PS50893">
    <property type="entry name" value="ABC_TRANSPORTER_2"/>
    <property type="match status" value="1"/>
</dbReference>
<keyword evidence="4 8" id="KW-0067">ATP-binding</keyword>
<gene>
    <name evidence="8" type="primary">phnC</name>
    <name evidence="8" type="ORF">Clow_01088</name>
</gene>
<evidence type="ECO:0000256" key="3">
    <source>
        <dbReference type="ARBA" id="ARBA00022741"/>
    </source>
</evidence>
<dbReference type="STRING" id="1544413.Clow_01088"/>
<dbReference type="PATRIC" id="fig|1544413.3.peg.1093"/>
<dbReference type="PROSITE" id="PS00211">
    <property type="entry name" value="ABC_TRANSPORTER_1"/>
    <property type="match status" value="1"/>
</dbReference>